<evidence type="ECO:0000313" key="2">
    <source>
        <dbReference type="Proteomes" id="UP001652600"/>
    </source>
</evidence>
<dbReference type="RefSeq" id="XP_050946493.1">
    <property type="nucleotide sequence ID" value="XM_051090536.1"/>
</dbReference>
<evidence type="ECO:0000256" key="1">
    <source>
        <dbReference type="SAM" id="MobiDB-lite"/>
    </source>
</evidence>
<proteinExistence type="predicted"/>
<dbReference type="GeneID" id="103502558"/>
<organism evidence="2 3">
    <name type="scientific">Cucumis melo</name>
    <name type="common">Muskmelon</name>
    <dbReference type="NCBI Taxonomy" id="3656"/>
    <lineage>
        <taxon>Eukaryota</taxon>
        <taxon>Viridiplantae</taxon>
        <taxon>Streptophyta</taxon>
        <taxon>Embryophyta</taxon>
        <taxon>Tracheophyta</taxon>
        <taxon>Spermatophyta</taxon>
        <taxon>Magnoliopsida</taxon>
        <taxon>eudicotyledons</taxon>
        <taxon>Gunneridae</taxon>
        <taxon>Pentapetalae</taxon>
        <taxon>rosids</taxon>
        <taxon>fabids</taxon>
        <taxon>Cucurbitales</taxon>
        <taxon>Cucurbitaceae</taxon>
        <taxon>Benincaseae</taxon>
        <taxon>Cucumis</taxon>
    </lineage>
</organism>
<keyword evidence="2" id="KW-1185">Reference proteome</keyword>
<feature type="region of interest" description="Disordered" evidence="1">
    <location>
        <begin position="145"/>
        <end position="164"/>
    </location>
</feature>
<dbReference type="RefSeq" id="XP_050946492.1">
    <property type="nucleotide sequence ID" value="XM_051090535.1"/>
</dbReference>
<protein>
    <submittedName>
        <fullName evidence="3 4">Uncharacterized protein LOC103502558 isoform X1</fullName>
    </submittedName>
</protein>
<gene>
    <name evidence="3 4" type="primary">LOC103502558</name>
</gene>
<accession>A0ABM3L8Y9</accession>
<name>A0ABM3L8Y9_CUCME</name>
<dbReference type="Proteomes" id="UP001652600">
    <property type="component" value="Chromosome 10"/>
</dbReference>
<sequence>MVFFRPSLTGILRLQGHDWEKPSLFKLDSNRPCGFSRANKGNPRISAKFIAPCYHINKLKKIKSSKDNSILIEDNEEEDIRNEEHWITNQYKQFILRMMKKNYKGRQNNRQTLHAVPENFSSESDENNVPITRRKLFETVFKGKGKETTAENVSKSDKKEAVEK</sequence>
<reference evidence="3 4" key="1">
    <citation type="submission" date="2025-05" db="UniProtKB">
        <authorList>
            <consortium name="RefSeq"/>
        </authorList>
    </citation>
    <scope>IDENTIFICATION</scope>
    <source>
        <tissue evidence="3 4">Stem</tissue>
    </source>
</reference>
<evidence type="ECO:0000313" key="4">
    <source>
        <dbReference type="RefSeq" id="XP_050946493.1"/>
    </source>
</evidence>
<evidence type="ECO:0000313" key="3">
    <source>
        <dbReference type="RefSeq" id="XP_050946492.1"/>
    </source>
</evidence>